<evidence type="ECO:0000256" key="6">
    <source>
        <dbReference type="ARBA" id="ARBA00023015"/>
    </source>
</evidence>
<dbReference type="Pfam" id="PF02742">
    <property type="entry name" value="Fe_dep_repr_C"/>
    <property type="match status" value="1"/>
</dbReference>
<evidence type="ECO:0000256" key="7">
    <source>
        <dbReference type="ARBA" id="ARBA00023125"/>
    </source>
</evidence>
<evidence type="ECO:0000313" key="13">
    <source>
        <dbReference type="EMBL" id="NMF56097.1"/>
    </source>
</evidence>
<evidence type="ECO:0000256" key="2">
    <source>
        <dbReference type="ARBA" id="ARBA00007871"/>
    </source>
</evidence>
<dbReference type="Pfam" id="PF01325">
    <property type="entry name" value="Fe_dep_repress"/>
    <property type="match status" value="1"/>
</dbReference>
<dbReference type="InterPro" id="IPR022687">
    <property type="entry name" value="HTH_DTXR"/>
</dbReference>
<dbReference type="InterPro" id="IPR036390">
    <property type="entry name" value="WH_DNA-bd_sf"/>
</dbReference>
<evidence type="ECO:0000259" key="12">
    <source>
        <dbReference type="PROSITE" id="PS50944"/>
    </source>
</evidence>
<dbReference type="GO" id="GO:0003677">
    <property type="term" value="F:DNA binding"/>
    <property type="evidence" value="ECO:0007669"/>
    <property type="project" value="UniProtKB-KW"/>
</dbReference>
<dbReference type="SMART" id="SM00529">
    <property type="entry name" value="HTH_DTXR"/>
    <property type="match status" value="1"/>
</dbReference>
<dbReference type="GO" id="GO:0005737">
    <property type="term" value="C:cytoplasm"/>
    <property type="evidence" value="ECO:0007669"/>
    <property type="project" value="UniProtKB-SubCell"/>
</dbReference>
<comment type="subcellular location">
    <subcellularLocation>
        <location evidence="1">Cytoplasm</location>
    </subcellularLocation>
</comment>
<keyword evidence="10" id="KW-0464">Manganese</keyword>
<keyword evidence="14" id="KW-1185">Reference proteome</keyword>
<dbReference type="GO" id="GO:0003700">
    <property type="term" value="F:DNA-binding transcription factor activity"/>
    <property type="evidence" value="ECO:0007669"/>
    <property type="project" value="InterPro"/>
</dbReference>
<reference evidence="13 14" key="1">
    <citation type="submission" date="2020-04" db="EMBL/GenBank/DDBJ databases">
        <title>Collinsella sp. KGMB02528 nov., an anaerobic actinobacterium isolated from human feces.</title>
        <authorList>
            <person name="Han K.-I."/>
            <person name="Eom M.K."/>
            <person name="Kim J.-S."/>
            <person name="Lee K.C."/>
            <person name="Suh M.K."/>
            <person name="Park S.-H."/>
            <person name="Lee J.H."/>
            <person name="Kang S.W."/>
            <person name="Park J.-E."/>
            <person name="Oh B.S."/>
            <person name="Yu S.Y."/>
            <person name="Choi S.-H."/>
            <person name="Lee D.H."/>
            <person name="Yoon H."/>
            <person name="Kim B.-Y."/>
            <person name="Lee J.H."/>
            <person name="Lee J.-S."/>
        </authorList>
    </citation>
    <scope>NUCLEOTIDE SEQUENCE [LARGE SCALE GENOMIC DNA]</scope>
    <source>
        <strain evidence="13 14">KGMB02528</strain>
    </source>
</reference>
<evidence type="ECO:0000256" key="1">
    <source>
        <dbReference type="ARBA" id="ARBA00004496"/>
    </source>
</evidence>
<evidence type="ECO:0000256" key="9">
    <source>
        <dbReference type="ARBA" id="ARBA00023163"/>
    </source>
</evidence>
<comment type="subunit">
    <text evidence="3">Homodimer.</text>
</comment>
<dbReference type="PANTHER" id="PTHR33238:SF11">
    <property type="entry name" value="TRANSCRIPTIONAL REGULATOR MNTR"/>
    <property type="match status" value="1"/>
</dbReference>
<dbReference type="RefSeq" id="WP_169277715.1">
    <property type="nucleotide sequence ID" value="NZ_JABBCP010000006.1"/>
</dbReference>
<dbReference type="InterPro" id="IPR036421">
    <property type="entry name" value="Fe_dep_repressor_sf"/>
</dbReference>
<dbReference type="SUPFAM" id="SSF46785">
    <property type="entry name" value="Winged helix' DNA-binding domain"/>
    <property type="match status" value="1"/>
</dbReference>
<comment type="caution">
    <text evidence="13">The sequence shown here is derived from an EMBL/GenBank/DDBJ whole genome shotgun (WGS) entry which is preliminary data.</text>
</comment>
<dbReference type="PROSITE" id="PS50944">
    <property type="entry name" value="HTH_DTXR"/>
    <property type="match status" value="1"/>
</dbReference>
<keyword evidence="4" id="KW-0963">Cytoplasm</keyword>
<keyword evidence="9" id="KW-0804">Transcription</keyword>
<dbReference type="GO" id="GO:0046914">
    <property type="term" value="F:transition metal ion binding"/>
    <property type="evidence" value="ECO:0007669"/>
    <property type="project" value="InterPro"/>
</dbReference>
<gene>
    <name evidence="13" type="ORF">HF320_07125</name>
</gene>
<dbReference type="Gene3D" id="1.10.60.10">
    <property type="entry name" value="Iron dependent repressor, metal binding and dimerisation domain"/>
    <property type="match status" value="1"/>
</dbReference>
<dbReference type="AlphaFoldDB" id="A0A7X9UD94"/>
<evidence type="ECO:0000256" key="8">
    <source>
        <dbReference type="ARBA" id="ARBA00023159"/>
    </source>
</evidence>
<dbReference type="InterPro" id="IPR050536">
    <property type="entry name" value="DtxR_MntR_Metal-Reg"/>
</dbReference>
<evidence type="ECO:0000256" key="3">
    <source>
        <dbReference type="ARBA" id="ARBA00011738"/>
    </source>
</evidence>
<dbReference type="Proteomes" id="UP000546970">
    <property type="component" value="Unassembled WGS sequence"/>
</dbReference>
<sequence>MDTTDASRELHLTVANEDYLECIVRIEEENGSSEAIRSVDIAQHLDVSKASVNKAISALKERGLVEQSHYGKVLLTEKGRELGRAVWYRHRLLNAFLTQELGVDAERADAEACMMEHAVSEDTMTRWLHYLEKQGISIGEE</sequence>
<evidence type="ECO:0000313" key="14">
    <source>
        <dbReference type="Proteomes" id="UP000546970"/>
    </source>
</evidence>
<dbReference type="EMBL" id="JABBCP010000006">
    <property type="protein sequence ID" value="NMF56097.1"/>
    <property type="molecule type" value="Genomic_DNA"/>
</dbReference>
<dbReference type="SUPFAM" id="SSF47979">
    <property type="entry name" value="Iron-dependent repressor protein, dimerization domain"/>
    <property type="match status" value="1"/>
</dbReference>
<dbReference type="InterPro" id="IPR022689">
    <property type="entry name" value="Iron_dep_repressor"/>
</dbReference>
<comment type="similarity">
    <text evidence="2">Belongs to the DtxR/MntR family.</text>
</comment>
<keyword evidence="6" id="KW-0805">Transcription regulation</keyword>
<dbReference type="PANTHER" id="PTHR33238">
    <property type="entry name" value="IRON (METAL) DEPENDENT REPRESSOR, DTXR FAMILY"/>
    <property type="match status" value="1"/>
</dbReference>
<dbReference type="InterPro" id="IPR001367">
    <property type="entry name" value="Fe_dep_repressor"/>
</dbReference>
<dbReference type="InterPro" id="IPR036388">
    <property type="entry name" value="WH-like_DNA-bd_sf"/>
</dbReference>
<dbReference type="GO" id="GO:0046983">
    <property type="term" value="F:protein dimerization activity"/>
    <property type="evidence" value="ECO:0007669"/>
    <property type="project" value="InterPro"/>
</dbReference>
<proteinExistence type="inferred from homology"/>
<accession>A0A7X9UD94</accession>
<protein>
    <recommendedName>
        <fullName evidence="11">Manganese transport regulator</fullName>
    </recommendedName>
</protein>
<evidence type="ECO:0000256" key="4">
    <source>
        <dbReference type="ARBA" id="ARBA00022490"/>
    </source>
</evidence>
<name>A0A7X9UD94_9ACTN</name>
<feature type="domain" description="HTH dtxR-type" evidence="12">
    <location>
        <begin position="12"/>
        <end position="76"/>
    </location>
</feature>
<keyword evidence="7" id="KW-0238">DNA-binding</keyword>
<keyword evidence="5" id="KW-0678">Repressor</keyword>
<evidence type="ECO:0000256" key="5">
    <source>
        <dbReference type="ARBA" id="ARBA00022491"/>
    </source>
</evidence>
<evidence type="ECO:0000256" key="10">
    <source>
        <dbReference type="ARBA" id="ARBA00023211"/>
    </source>
</evidence>
<evidence type="ECO:0000256" key="11">
    <source>
        <dbReference type="ARBA" id="ARBA00032593"/>
    </source>
</evidence>
<keyword evidence="8" id="KW-0010">Activator</keyword>
<dbReference type="Gene3D" id="1.10.10.10">
    <property type="entry name" value="Winged helix-like DNA-binding domain superfamily/Winged helix DNA-binding domain"/>
    <property type="match status" value="1"/>
</dbReference>
<organism evidence="13 14">
    <name type="scientific">Collinsella acetigenes</name>
    <dbReference type="NCBI Taxonomy" id="2713419"/>
    <lineage>
        <taxon>Bacteria</taxon>
        <taxon>Bacillati</taxon>
        <taxon>Actinomycetota</taxon>
        <taxon>Coriobacteriia</taxon>
        <taxon>Coriobacteriales</taxon>
        <taxon>Coriobacteriaceae</taxon>
        <taxon>Collinsella</taxon>
    </lineage>
</organism>